<reference evidence="3" key="1">
    <citation type="submission" date="2016-06" db="UniProtKB">
        <authorList>
            <consortium name="WormBaseParasite"/>
        </authorList>
    </citation>
    <scope>IDENTIFICATION</scope>
</reference>
<name>A0A183L2K8_9TREM</name>
<reference evidence="1 2" key="2">
    <citation type="submission" date="2018-11" db="EMBL/GenBank/DDBJ databases">
        <authorList>
            <consortium name="Pathogen Informatics"/>
        </authorList>
    </citation>
    <scope>NUCLEOTIDE SEQUENCE [LARGE SCALE GENOMIC DNA]</scope>
    <source>
        <strain evidence="1">Dakar</strain>
        <strain evidence="2">Dakar, Senegal</strain>
    </source>
</reference>
<evidence type="ECO:0000313" key="2">
    <source>
        <dbReference type="Proteomes" id="UP000279833"/>
    </source>
</evidence>
<dbReference type="Proteomes" id="UP000279833">
    <property type="component" value="Unassembled WGS sequence"/>
</dbReference>
<accession>A0A183L2K8</accession>
<proteinExistence type="predicted"/>
<protein>
    <submittedName>
        <fullName evidence="3">Transposase</fullName>
    </submittedName>
</protein>
<evidence type="ECO:0000313" key="1">
    <source>
        <dbReference type="EMBL" id="VDP75791.1"/>
    </source>
</evidence>
<evidence type="ECO:0000313" key="3">
    <source>
        <dbReference type="WBParaSite" id="SCUD_0002156401-mRNA-1"/>
    </source>
</evidence>
<dbReference type="WBParaSite" id="SCUD_0002156401-mRNA-1">
    <property type="protein sequence ID" value="SCUD_0002156401-mRNA-1"/>
    <property type="gene ID" value="SCUD_0002156401"/>
</dbReference>
<sequence>MLGNPVSDHRCVRRIADIEWHHHVSNAELLHRVFRHRDDNAICVTILKRRLRWLGHVLRMSFQRVPRRALFADAGTGWKKRRGCQIMIRCCGVKGSRTILASVCPSRYPGWGAKDNATHSV</sequence>
<gene>
    <name evidence="1" type="ORF">SCUD_LOCUS21561</name>
</gene>
<keyword evidence="2" id="KW-1185">Reference proteome</keyword>
<dbReference type="AlphaFoldDB" id="A0A183L2K8"/>
<dbReference type="STRING" id="6186.A0A183L2K8"/>
<dbReference type="EMBL" id="UZAK01046814">
    <property type="protein sequence ID" value="VDP75791.1"/>
    <property type="molecule type" value="Genomic_DNA"/>
</dbReference>
<organism evidence="3">
    <name type="scientific">Schistosoma curassoni</name>
    <dbReference type="NCBI Taxonomy" id="6186"/>
    <lineage>
        <taxon>Eukaryota</taxon>
        <taxon>Metazoa</taxon>
        <taxon>Spiralia</taxon>
        <taxon>Lophotrochozoa</taxon>
        <taxon>Platyhelminthes</taxon>
        <taxon>Trematoda</taxon>
        <taxon>Digenea</taxon>
        <taxon>Strigeidida</taxon>
        <taxon>Schistosomatoidea</taxon>
        <taxon>Schistosomatidae</taxon>
        <taxon>Schistosoma</taxon>
    </lineage>
</organism>